<comment type="caution">
    <text evidence="1">The sequence shown here is derived from an EMBL/GenBank/DDBJ whole genome shotgun (WGS) entry which is preliminary data.</text>
</comment>
<name>A0A401TT99_CHIPU</name>
<dbReference type="Proteomes" id="UP000287033">
    <property type="component" value="Unassembled WGS sequence"/>
</dbReference>
<dbReference type="AlphaFoldDB" id="A0A401TT99"/>
<reference evidence="1 2" key="1">
    <citation type="journal article" date="2018" name="Nat. Ecol. Evol.">
        <title>Shark genomes provide insights into elasmobranch evolution and the origin of vertebrates.</title>
        <authorList>
            <person name="Hara Y"/>
            <person name="Yamaguchi K"/>
            <person name="Onimaru K"/>
            <person name="Kadota M"/>
            <person name="Koyanagi M"/>
            <person name="Keeley SD"/>
            <person name="Tatsumi K"/>
            <person name="Tanaka K"/>
            <person name="Motone F"/>
            <person name="Kageyama Y"/>
            <person name="Nozu R"/>
            <person name="Adachi N"/>
            <person name="Nishimura O"/>
            <person name="Nakagawa R"/>
            <person name="Tanegashima C"/>
            <person name="Kiyatake I"/>
            <person name="Matsumoto R"/>
            <person name="Murakumo K"/>
            <person name="Nishida K"/>
            <person name="Terakita A"/>
            <person name="Kuratani S"/>
            <person name="Sato K"/>
            <person name="Hyodo S Kuraku.S."/>
        </authorList>
    </citation>
    <scope>NUCLEOTIDE SEQUENCE [LARGE SCALE GENOMIC DNA]</scope>
</reference>
<evidence type="ECO:0000313" key="1">
    <source>
        <dbReference type="EMBL" id="GCC45873.1"/>
    </source>
</evidence>
<feature type="non-terminal residue" evidence="1">
    <location>
        <position position="39"/>
    </location>
</feature>
<dbReference type="EMBL" id="BEZZ01173960">
    <property type="protein sequence ID" value="GCC45873.1"/>
    <property type="molecule type" value="Genomic_DNA"/>
</dbReference>
<organism evidence="1 2">
    <name type="scientific">Chiloscyllium punctatum</name>
    <name type="common">Brownbanded bambooshark</name>
    <name type="synonym">Hemiscyllium punctatum</name>
    <dbReference type="NCBI Taxonomy" id="137246"/>
    <lineage>
        <taxon>Eukaryota</taxon>
        <taxon>Metazoa</taxon>
        <taxon>Chordata</taxon>
        <taxon>Craniata</taxon>
        <taxon>Vertebrata</taxon>
        <taxon>Chondrichthyes</taxon>
        <taxon>Elasmobranchii</taxon>
        <taxon>Galeomorphii</taxon>
        <taxon>Galeoidea</taxon>
        <taxon>Orectolobiformes</taxon>
        <taxon>Hemiscylliidae</taxon>
        <taxon>Chiloscyllium</taxon>
    </lineage>
</organism>
<keyword evidence="2" id="KW-1185">Reference proteome</keyword>
<gene>
    <name evidence="1" type="ORF">chiPu_0030074</name>
</gene>
<evidence type="ECO:0000313" key="2">
    <source>
        <dbReference type="Proteomes" id="UP000287033"/>
    </source>
</evidence>
<accession>A0A401TT99</accession>
<proteinExistence type="predicted"/>
<protein>
    <submittedName>
        <fullName evidence="1">Uncharacterized protein</fullName>
    </submittedName>
</protein>
<sequence>MRARVRVWRAVWCAPACACGARPRALLARCVVRARVRVG</sequence>